<reference evidence="1 2" key="1">
    <citation type="submission" date="2017-11" db="EMBL/GenBank/DDBJ databases">
        <title>Genomic Encyclopedia of Archaeal and Bacterial Type Strains, Phase II (KMG-II): From Individual Species to Whole Genera.</title>
        <authorList>
            <person name="Goeker M."/>
        </authorList>
    </citation>
    <scope>NUCLEOTIDE SEQUENCE [LARGE SCALE GENOMIC DNA]</scope>
    <source>
        <strain evidence="1 2">DSM 11115</strain>
    </source>
</reference>
<evidence type="ECO:0000313" key="2">
    <source>
        <dbReference type="Proteomes" id="UP000228535"/>
    </source>
</evidence>
<comment type="caution">
    <text evidence="1">The sequence shown here is derived from an EMBL/GenBank/DDBJ whole genome shotgun (WGS) entry which is preliminary data.</text>
</comment>
<organism evidence="1 2">
    <name type="scientific">Hymenobacter chitinivorans DSM 11115</name>
    <dbReference type="NCBI Taxonomy" id="1121954"/>
    <lineage>
        <taxon>Bacteria</taxon>
        <taxon>Pseudomonadati</taxon>
        <taxon>Bacteroidota</taxon>
        <taxon>Cytophagia</taxon>
        <taxon>Cytophagales</taxon>
        <taxon>Hymenobacteraceae</taxon>
        <taxon>Hymenobacter</taxon>
    </lineage>
</organism>
<evidence type="ECO:0000313" key="1">
    <source>
        <dbReference type="EMBL" id="PJJ54740.1"/>
    </source>
</evidence>
<dbReference type="EMBL" id="PGFA01000002">
    <property type="protein sequence ID" value="PJJ54740.1"/>
    <property type="molecule type" value="Genomic_DNA"/>
</dbReference>
<gene>
    <name evidence="1" type="ORF">CLV45_3086</name>
</gene>
<keyword evidence="2" id="KW-1185">Reference proteome</keyword>
<sequence>MHRVFLDGGIGYDGAVDLSVFKYTMLRRNATATGFSDTIPYSKLTAAGLGRGLFVSAYGDNPAADSCIAPFASTFPNDKTIRFAQRFPAVNTVQSTTYIPVTWEK</sequence>
<proteinExistence type="predicted"/>
<dbReference type="AlphaFoldDB" id="A0A2M9B9W9"/>
<accession>A0A2M9B9W9</accession>
<protein>
    <submittedName>
        <fullName evidence="1">Uncharacterized protein</fullName>
    </submittedName>
</protein>
<dbReference type="Proteomes" id="UP000228535">
    <property type="component" value="Unassembled WGS sequence"/>
</dbReference>
<name>A0A2M9B9W9_9BACT</name>